<dbReference type="Gene3D" id="1.10.287.1060">
    <property type="entry name" value="ESAT-6-like"/>
    <property type="match status" value="1"/>
</dbReference>
<dbReference type="RefSeq" id="WP_141362809.1">
    <property type="nucleotide sequence ID" value="NZ_BAAAJL010000008.1"/>
</dbReference>
<comment type="similarity">
    <text evidence="1">Belongs to the WXG100 family.</text>
</comment>
<dbReference type="Proteomes" id="UP000316612">
    <property type="component" value="Unassembled WGS sequence"/>
</dbReference>
<evidence type="ECO:0000256" key="1">
    <source>
        <dbReference type="RuleBase" id="RU362001"/>
    </source>
</evidence>
<reference evidence="2 3" key="1">
    <citation type="submission" date="2019-06" db="EMBL/GenBank/DDBJ databases">
        <title>Whole genome shotgun sequence of Glutamicibacter uratoxydans NBRC 15515.</title>
        <authorList>
            <person name="Hosoyama A."/>
            <person name="Uohara A."/>
            <person name="Ohji S."/>
            <person name="Ichikawa N."/>
        </authorList>
    </citation>
    <scope>NUCLEOTIDE SEQUENCE [LARGE SCALE GENOMIC DNA]</scope>
    <source>
        <strain evidence="2 3">NBRC 15515</strain>
    </source>
</reference>
<dbReference type="InterPro" id="IPR036689">
    <property type="entry name" value="ESAT-6-like_sf"/>
</dbReference>
<dbReference type="NCBIfam" id="TIGR03930">
    <property type="entry name" value="WXG100_ESAT6"/>
    <property type="match status" value="1"/>
</dbReference>
<dbReference type="AlphaFoldDB" id="A0A4Y4DPQ8"/>
<dbReference type="EMBL" id="BJNY01000005">
    <property type="protein sequence ID" value="GED05585.1"/>
    <property type="molecule type" value="Genomic_DNA"/>
</dbReference>
<dbReference type="Pfam" id="PF06013">
    <property type="entry name" value="WXG100"/>
    <property type="match status" value="1"/>
</dbReference>
<protein>
    <recommendedName>
        <fullName evidence="1">ESAT-6-like protein</fullName>
    </recommendedName>
</protein>
<accession>A0A4Y4DPQ8</accession>
<dbReference type="OrthoDB" id="4231069at2"/>
<keyword evidence="3" id="KW-1185">Reference proteome</keyword>
<evidence type="ECO:0000313" key="3">
    <source>
        <dbReference type="Proteomes" id="UP000316612"/>
    </source>
</evidence>
<organism evidence="2 3">
    <name type="scientific">Glutamicibacter uratoxydans</name>
    <name type="common">Arthrobacter uratoxydans</name>
    <dbReference type="NCBI Taxonomy" id="43667"/>
    <lineage>
        <taxon>Bacteria</taxon>
        <taxon>Bacillati</taxon>
        <taxon>Actinomycetota</taxon>
        <taxon>Actinomycetes</taxon>
        <taxon>Micrococcales</taxon>
        <taxon>Micrococcaceae</taxon>
        <taxon>Glutamicibacter</taxon>
    </lineage>
</organism>
<dbReference type="SUPFAM" id="SSF140453">
    <property type="entry name" value="EsxAB dimer-like"/>
    <property type="match status" value="1"/>
</dbReference>
<dbReference type="InterPro" id="IPR010310">
    <property type="entry name" value="T7SS_ESAT-6-like"/>
</dbReference>
<name>A0A4Y4DPQ8_GLUUR</name>
<sequence>MSTFSTNTAEMQAKSQAVMNTIDRLRSEVSTMQTNLDQLQSTWQGSAAASFQSIVAEWRSTHLRIEEALGNIATALHHASAQYEEVEQVNTSLFRY</sequence>
<comment type="caution">
    <text evidence="2">The sequence shown here is derived from an EMBL/GenBank/DDBJ whole genome shotgun (WGS) entry which is preliminary data.</text>
</comment>
<evidence type="ECO:0000313" key="2">
    <source>
        <dbReference type="EMBL" id="GED05585.1"/>
    </source>
</evidence>
<proteinExistence type="inferred from homology"/>
<gene>
    <name evidence="2" type="ORF">AUR04nite_11170</name>
</gene>